<evidence type="ECO:0000256" key="14">
    <source>
        <dbReference type="SAM" id="Coils"/>
    </source>
</evidence>
<comment type="subunit">
    <text evidence="13">F-type ATPases have 2 components, F(1) - the catalytic core - and F(0) - the membrane proton channel. F(1) has five subunits: alpha(3), beta(3), gamma(1), delta(1), epsilon(1). F(0) has three main subunits: a(1), b(2) and c(10-14). The alpha and beta chains form an alternating ring which encloses part of the gamma chain. F(1) is attached to F(0) by a central stalk formed by the gamma and epsilon chains, while a peripheral stalk is formed by the delta and b chains.</text>
</comment>
<sequence>MLIDWFTVVAQAINFLILVWLMKRFLYRPILNAIDEREARIAAELADADSRKAEAAKERDEFQRKNEAFDADRSERLAKATEEAAAERQRLIEAARKAAAELATRRQAGLEAEAATLSHGLSRRAQREVFAIARQVLGDLAGASLEERAVEVFLRLIRDIDEPTRTGLADALRASPSGRIRTAFDLTEAQRASIQHVLNETFSADIQLGFETAPELVSGIEFAAHGTKVAWTVADYLLTLEEGATKLLDRRAKAEAGT</sequence>
<keyword evidence="6 13" id="KW-1133">Transmembrane helix</keyword>
<proteinExistence type="inferred from homology"/>
<dbReference type="PANTHER" id="PTHR33445">
    <property type="entry name" value="ATP SYNTHASE SUBUNIT B', CHLOROPLASTIC"/>
    <property type="match status" value="1"/>
</dbReference>
<dbReference type="InterPro" id="IPR050059">
    <property type="entry name" value="ATP_synthase_B_chain"/>
</dbReference>
<dbReference type="GO" id="GO:0046961">
    <property type="term" value="F:proton-transporting ATPase activity, rotational mechanism"/>
    <property type="evidence" value="ECO:0007669"/>
    <property type="project" value="TreeGrafter"/>
</dbReference>
<evidence type="ECO:0000256" key="2">
    <source>
        <dbReference type="ARBA" id="ARBA00022448"/>
    </source>
</evidence>
<evidence type="ECO:0000256" key="6">
    <source>
        <dbReference type="ARBA" id="ARBA00022989"/>
    </source>
</evidence>
<keyword evidence="16" id="KW-1185">Reference proteome</keyword>
<keyword evidence="5 13" id="KW-0375">Hydrogen ion transport</keyword>
<feature type="transmembrane region" description="Helical" evidence="13">
    <location>
        <begin position="6"/>
        <end position="22"/>
    </location>
</feature>
<evidence type="ECO:0000313" key="15">
    <source>
        <dbReference type="EMBL" id="QDV08101.1"/>
    </source>
</evidence>
<evidence type="ECO:0000256" key="7">
    <source>
        <dbReference type="ARBA" id="ARBA00023065"/>
    </source>
</evidence>
<dbReference type="PANTHER" id="PTHR33445:SF2">
    <property type="entry name" value="ATP SYNTHASE SUBUNIT B', CHLOROPLASTIC"/>
    <property type="match status" value="1"/>
</dbReference>
<dbReference type="Proteomes" id="UP000320390">
    <property type="component" value="Chromosome"/>
</dbReference>
<evidence type="ECO:0000256" key="9">
    <source>
        <dbReference type="ARBA" id="ARBA00023310"/>
    </source>
</evidence>
<dbReference type="RefSeq" id="WP_145200169.1">
    <property type="nucleotide sequence ID" value="NZ_CP036434.1"/>
</dbReference>
<evidence type="ECO:0000256" key="12">
    <source>
        <dbReference type="ARBA" id="ARBA00037847"/>
    </source>
</evidence>
<dbReference type="GO" id="GO:0005886">
    <property type="term" value="C:plasma membrane"/>
    <property type="evidence" value="ECO:0007669"/>
    <property type="project" value="UniProtKB-SubCell"/>
</dbReference>
<comment type="similarity">
    <text evidence="1 13">Belongs to the ATPase B chain family.</text>
</comment>
<reference evidence="15 16" key="1">
    <citation type="submission" date="2019-02" db="EMBL/GenBank/DDBJ databases">
        <title>Deep-cultivation of Planctomycetes and their phenomic and genomic characterization uncovers novel biology.</title>
        <authorList>
            <person name="Wiegand S."/>
            <person name="Jogler M."/>
            <person name="Boedeker C."/>
            <person name="Pinto D."/>
            <person name="Vollmers J."/>
            <person name="Rivas-Marin E."/>
            <person name="Kohn T."/>
            <person name="Peeters S.H."/>
            <person name="Heuer A."/>
            <person name="Rast P."/>
            <person name="Oberbeckmann S."/>
            <person name="Bunk B."/>
            <person name="Jeske O."/>
            <person name="Meyerdierks A."/>
            <person name="Storesund J.E."/>
            <person name="Kallscheuer N."/>
            <person name="Luecker S."/>
            <person name="Lage O.M."/>
            <person name="Pohl T."/>
            <person name="Merkel B.J."/>
            <person name="Hornburger P."/>
            <person name="Mueller R.-W."/>
            <person name="Bruemmer F."/>
            <person name="Labrenz M."/>
            <person name="Spormann A.M."/>
            <person name="Op den Camp H."/>
            <person name="Overmann J."/>
            <person name="Amann R."/>
            <person name="Jetten M.S.M."/>
            <person name="Mascher T."/>
            <person name="Medema M.H."/>
            <person name="Devos D.P."/>
            <person name="Kaster A.-K."/>
            <person name="Ovreas L."/>
            <person name="Rohde M."/>
            <person name="Galperin M.Y."/>
            <person name="Jogler C."/>
        </authorList>
    </citation>
    <scope>NUCLEOTIDE SEQUENCE [LARGE SCALE GENOMIC DNA]</scope>
    <source>
        <strain evidence="15 16">Poly30</strain>
    </source>
</reference>
<comment type="function">
    <text evidence="11">Component of the F(0) channel, it forms part of the peripheral stalk, linking F(1) to F(0). The b'-subunit is a diverged and duplicated form of b found in plants and photosynthetic bacteria.</text>
</comment>
<keyword evidence="2 13" id="KW-0813">Transport</keyword>
<feature type="coiled-coil region" evidence="14">
    <location>
        <begin position="45"/>
        <end position="101"/>
    </location>
</feature>
<evidence type="ECO:0000256" key="4">
    <source>
        <dbReference type="ARBA" id="ARBA00022692"/>
    </source>
</evidence>
<evidence type="ECO:0000256" key="3">
    <source>
        <dbReference type="ARBA" id="ARBA00022547"/>
    </source>
</evidence>
<comment type="subcellular location">
    <subcellularLocation>
        <location evidence="13">Cell membrane</location>
        <topology evidence="13">Single-pass membrane protein</topology>
    </subcellularLocation>
    <subcellularLocation>
        <location evidence="12">Endomembrane system</location>
        <topology evidence="12">Single-pass membrane protein</topology>
    </subcellularLocation>
</comment>
<dbReference type="GO" id="GO:0046933">
    <property type="term" value="F:proton-transporting ATP synthase activity, rotational mechanism"/>
    <property type="evidence" value="ECO:0007669"/>
    <property type="project" value="UniProtKB-UniRule"/>
</dbReference>
<dbReference type="InterPro" id="IPR002146">
    <property type="entry name" value="ATP_synth_b/b'su_bac/chlpt"/>
</dbReference>
<dbReference type="OrthoDB" id="282095at2"/>
<organism evidence="15 16">
    <name type="scientific">Saltatorellus ferox</name>
    <dbReference type="NCBI Taxonomy" id="2528018"/>
    <lineage>
        <taxon>Bacteria</taxon>
        <taxon>Pseudomonadati</taxon>
        <taxon>Planctomycetota</taxon>
        <taxon>Planctomycetia</taxon>
        <taxon>Planctomycetia incertae sedis</taxon>
        <taxon>Saltatorellus</taxon>
    </lineage>
</organism>
<evidence type="ECO:0000313" key="16">
    <source>
        <dbReference type="Proteomes" id="UP000320390"/>
    </source>
</evidence>
<keyword evidence="14" id="KW-0175">Coiled coil</keyword>
<dbReference type="NCBIfam" id="TIGR03321">
    <property type="entry name" value="alt_F1F0_F0_B"/>
    <property type="match status" value="1"/>
</dbReference>
<keyword evidence="13" id="KW-1003">Cell membrane</keyword>
<accession>A0A518EVJ5</accession>
<dbReference type="HAMAP" id="MF_01398">
    <property type="entry name" value="ATP_synth_b_bprime"/>
    <property type="match status" value="1"/>
</dbReference>
<dbReference type="EMBL" id="CP036434">
    <property type="protein sequence ID" value="QDV08101.1"/>
    <property type="molecule type" value="Genomic_DNA"/>
</dbReference>
<dbReference type="GO" id="GO:0045259">
    <property type="term" value="C:proton-transporting ATP synthase complex"/>
    <property type="evidence" value="ECO:0007669"/>
    <property type="project" value="UniProtKB-KW"/>
</dbReference>
<evidence type="ECO:0000256" key="13">
    <source>
        <dbReference type="HAMAP-Rule" id="MF_01398"/>
    </source>
</evidence>
<evidence type="ECO:0000256" key="8">
    <source>
        <dbReference type="ARBA" id="ARBA00023136"/>
    </source>
</evidence>
<evidence type="ECO:0000256" key="10">
    <source>
        <dbReference type="ARBA" id="ARBA00025198"/>
    </source>
</evidence>
<gene>
    <name evidence="15" type="primary">atpF_2</name>
    <name evidence="13" type="synonym">atpF</name>
    <name evidence="15" type="ORF">Poly30_36370</name>
</gene>
<keyword evidence="3 13" id="KW-0138">CF(0)</keyword>
<dbReference type="CDD" id="cd06503">
    <property type="entry name" value="ATP-synt_Fo_b"/>
    <property type="match status" value="1"/>
</dbReference>
<keyword evidence="9 13" id="KW-0066">ATP synthesis</keyword>
<dbReference type="AlphaFoldDB" id="A0A518EVJ5"/>
<evidence type="ECO:0000256" key="11">
    <source>
        <dbReference type="ARBA" id="ARBA00025614"/>
    </source>
</evidence>
<dbReference type="Pfam" id="PF00430">
    <property type="entry name" value="ATP-synt_B"/>
    <property type="match status" value="1"/>
</dbReference>
<dbReference type="GO" id="GO:0012505">
    <property type="term" value="C:endomembrane system"/>
    <property type="evidence" value="ECO:0007669"/>
    <property type="project" value="UniProtKB-SubCell"/>
</dbReference>
<evidence type="ECO:0000256" key="5">
    <source>
        <dbReference type="ARBA" id="ARBA00022781"/>
    </source>
</evidence>
<protein>
    <recommendedName>
        <fullName evidence="13">ATP synthase subunit b</fullName>
    </recommendedName>
    <alternativeName>
        <fullName evidence="13">ATP synthase F(0) sector subunit b</fullName>
    </alternativeName>
    <alternativeName>
        <fullName evidence="13">ATPase subunit I</fullName>
    </alternativeName>
    <alternativeName>
        <fullName evidence="13">F-type ATPase subunit b</fullName>
        <shortName evidence="13">F-ATPase subunit b</shortName>
    </alternativeName>
</protein>
<evidence type="ECO:0000256" key="1">
    <source>
        <dbReference type="ARBA" id="ARBA00005513"/>
    </source>
</evidence>
<keyword evidence="4 13" id="KW-0812">Transmembrane</keyword>
<dbReference type="InterPro" id="IPR017707">
    <property type="entry name" value="Alt_ATP_synth_F0_bsu"/>
</dbReference>
<keyword evidence="7 13" id="KW-0406">Ion transport</keyword>
<comment type="function">
    <text evidence="10 13">F(1)F(0) ATP synthase produces ATP from ADP in the presence of a proton or sodium gradient. F-type ATPases consist of two structural domains, F(1) containing the extramembraneous catalytic core and F(0) containing the membrane proton channel, linked together by a central stalk and a peripheral stalk. During catalysis, ATP synthesis in the catalytic domain of F(1) is coupled via a rotary mechanism of the central stalk subunits to proton translocation.</text>
</comment>
<keyword evidence="8 13" id="KW-0472">Membrane</keyword>
<name>A0A518EVJ5_9BACT</name>